<sequence>MKKNKITLSQSKTHTNIIFLWNNLELTHYPKPMNTLHYNRTQNEHKTLKFTPTEQANSAHHPHATASTTVNFNGIYSMPLSFAIT</sequence>
<dbReference type="EMBL" id="MIQH01000511">
    <property type="protein sequence ID" value="OIR24783.1"/>
    <property type="molecule type" value="Genomic_DNA"/>
</dbReference>
<reference evidence="2" key="1">
    <citation type="submission" date="2016-09" db="EMBL/GenBank/DDBJ databases">
        <title>Genome Sequence of Bathymodiolus thermophilus sulfur-oxidizing gill endosymbiont.</title>
        <authorList>
            <person name="Ponnudurai R."/>
            <person name="Kleiner M."/>
            <person name="Sayavedra L."/>
            <person name="Thuermer A."/>
            <person name="Felbeck H."/>
            <person name="Schlueter R."/>
            <person name="Schweder T."/>
            <person name="Markert S."/>
        </authorList>
    </citation>
    <scope>NUCLEOTIDE SEQUENCE [LARGE SCALE GENOMIC DNA]</scope>
    <source>
        <strain evidence="2">BAT/CrabSpa'14</strain>
    </source>
</reference>
<proteinExistence type="predicted"/>
<comment type="caution">
    <text evidence="1">The sequence shown here is derived from an EMBL/GenBank/DDBJ whole genome shotgun (WGS) entry which is preliminary data.</text>
</comment>
<gene>
    <name evidence="1" type="ORF">BGC33_04610</name>
</gene>
<organism evidence="1 2">
    <name type="scientific">Bathymodiolus thermophilus thioautotrophic gill symbiont</name>
    <dbReference type="NCBI Taxonomy" id="2360"/>
    <lineage>
        <taxon>Bacteria</taxon>
        <taxon>Pseudomonadati</taxon>
        <taxon>Pseudomonadota</taxon>
        <taxon>Gammaproteobacteria</taxon>
        <taxon>sulfur-oxidizing symbionts</taxon>
    </lineage>
</organism>
<evidence type="ECO:0000313" key="1">
    <source>
        <dbReference type="EMBL" id="OIR24783.1"/>
    </source>
</evidence>
<protein>
    <submittedName>
        <fullName evidence="1">Uncharacterized protein</fullName>
    </submittedName>
</protein>
<dbReference type="Proteomes" id="UP000182798">
    <property type="component" value="Unassembled WGS sequence"/>
</dbReference>
<evidence type="ECO:0000313" key="2">
    <source>
        <dbReference type="Proteomes" id="UP000182798"/>
    </source>
</evidence>
<name>A0A1J5UKK0_9GAMM</name>
<dbReference type="AlphaFoldDB" id="A0A1J5UKK0"/>
<accession>A0A1J5UKK0</accession>